<keyword evidence="2" id="KW-1185">Reference proteome</keyword>
<sequence length="44" mass="4548">TALGGGRTAMETAGNQVHCSRLAAGLTITFSDQGGRPRTRSRST</sequence>
<organism evidence="1 2">
    <name type="scientific">Elysia crispata</name>
    <name type="common">lettuce slug</name>
    <dbReference type="NCBI Taxonomy" id="231223"/>
    <lineage>
        <taxon>Eukaryota</taxon>
        <taxon>Metazoa</taxon>
        <taxon>Spiralia</taxon>
        <taxon>Lophotrochozoa</taxon>
        <taxon>Mollusca</taxon>
        <taxon>Gastropoda</taxon>
        <taxon>Heterobranchia</taxon>
        <taxon>Euthyneura</taxon>
        <taxon>Panpulmonata</taxon>
        <taxon>Sacoglossa</taxon>
        <taxon>Placobranchoidea</taxon>
        <taxon>Plakobranchidae</taxon>
        <taxon>Elysia</taxon>
    </lineage>
</organism>
<evidence type="ECO:0000313" key="1">
    <source>
        <dbReference type="EMBL" id="KAK3764852.1"/>
    </source>
</evidence>
<dbReference type="AlphaFoldDB" id="A0AAE1DBZ8"/>
<evidence type="ECO:0000313" key="2">
    <source>
        <dbReference type="Proteomes" id="UP001283361"/>
    </source>
</evidence>
<accession>A0AAE1DBZ8</accession>
<reference evidence="1" key="1">
    <citation type="journal article" date="2023" name="G3 (Bethesda)">
        <title>A reference genome for the long-term kleptoplast-retaining sea slug Elysia crispata morphotype clarki.</title>
        <authorList>
            <person name="Eastman K.E."/>
            <person name="Pendleton A.L."/>
            <person name="Shaikh M.A."/>
            <person name="Suttiyut T."/>
            <person name="Ogas R."/>
            <person name="Tomko P."/>
            <person name="Gavelis G."/>
            <person name="Widhalm J.R."/>
            <person name="Wisecaver J.H."/>
        </authorList>
    </citation>
    <scope>NUCLEOTIDE SEQUENCE</scope>
    <source>
        <strain evidence="1">ECLA1</strain>
    </source>
</reference>
<feature type="non-terminal residue" evidence="1">
    <location>
        <position position="1"/>
    </location>
</feature>
<dbReference type="Proteomes" id="UP001283361">
    <property type="component" value="Unassembled WGS sequence"/>
</dbReference>
<comment type="caution">
    <text evidence="1">The sequence shown here is derived from an EMBL/GenBank/DDBJ whole genome shotgun (WGS) entry which is preliminary data.</text>
</comment>
<protein>
    <submittedName>
        <fullName evidence="1">Uncharacterized protein</fullName>
    </submittedName>
</protein>
<dbReference type="EMBL" id="JAWDGP010004373">
    <property type="protein sequence ID" value="KAK3764852.1"/>
    <property type="molecule type" value="Genomic_DNA"/>
</dbReference>
<gene>
    <name evidence="1" type="ORF">RRG08_011293</name>
</gene>
<proteinExistence type="predicted"/>
<name>A0AAE1DBZ8_9GAST</name>